<feature type="transmembrane region" description="Helical" evidence="1">
    <location>
        <begin position="6"/>
        <end position="26"/>
    </location>
</feature>
<accession>A0A140HL77</accession>
<dbReference type="EMBL" id="CP010951">
    <property type="protein sequence ID" value="AMO25610.1"/>
    <property type="molecule type" value="Genomic_DNA"/>
</dbReference>
<keyword evidence="1" id="KW-0812">Transmembrane</keyword>
<gene>
    <name evidence="2" type="ORF">UC35_20345</name>
</gene>
<protein>
    <submittedName>
        <fullName evidence="2">Cytochrome oxidase</fullName>
    </submittedName>
</protein>
<dbReference type="Proteomes" id="UP000070433">
    <property type="component" value="Chromosome"/>
</dbReference>
<proteinExistence type="predicted"/>
<keyword evidence="1" id="KW-0472">Membrane</keyword>
<dbReference type="AlphaFoldDB" id="A0A140HL77"/>
<dbReference type="OrthoDB" id="8604580at2"/>
<sequence>MDINTLRIAATVVSFLVFIGILAWAFSRRNRERFEADAQIPFSHEQ</sequence>
<name>A0A140HL77_9BURK</name>
<keyword evidence="1" id="KW-1133">Transmembrane helix</keyword>
<evidence type="ECO:0000256" key="1">
    <source>
        <dbReference type="SAM" id="Phobius"/>
    </source>
</evidence>
<dbReference type="Pfam" id="PF05545">
    <property type="entry name" value="FixQ"/>
    <property type="match status" value="1"/>
</dbReference>
<keyword evidence="3" id="KW-1185">Reference proteome</keyword>
<evidence type="ECO:0000313" key="2">
    <source>
        <dbReference type="EMBL" id="AMO25610.1"/>
    </source>
</evidence>
<organism evidence="2 3">
    <name type="scientific">Ramlibacter tataouinensis</name>
    <dbReference type="NCBI Taxonomy" id="94132"/>
    <lineage>
        <taxon>Bacteria</taxon>
        <taxon>Pseudomonadati</taxon>
        <taxon>Pseudomonadota</taxon>
        <taxon>Betaproteobacteria</taxon>
        <taxon>Burkholderiales</taxon>
        <taxon>Comamonadaceae</taxon>
        <taxon>Ramlibacter</taxon>
    </lineage>
</organism>
<evidence type="ECO:0000313" key="3">
    <source>
        <dbReference type="Proteomes" id="UP000070433"/>
    </source>
</evidence>
<dbReference type="InterPro" id="IPR008621">
    <property type="entry name" value="Cbb3-typ_cyt_oxidase_comp"/>
</dbReference>
<reference evidence="2 3" key="1">
    <citation type="journal article" date="2014" name="Int. J. Syst. Evol. Microbiol.">
        <title>Ramlibacter solisilvae sp. nov., isolated from forest soil, and emended description of the genus Ramlibacter.</title>
        <authorList>
            <person name="Lee H.J."/>
            <person name="Lee S.H."/>
            <person name="Lee S.S."/>
            <person name="Lee J.S."/>
            <person name="Kim Y."/>
            <person name="Kim S.C."/>
            <person name="Jeon C.O."/>
        </authorList>
    </citation>
    <scope>NUCLEOTIDE SEQUENCE [LARGE SCALE GENOMIC DNA]</scope>
    <source>
        <strain evidence="2 3">5-10</strain>
    </source>
</reference>